<dbReference type="PANTHER" id="PTHR11590">
    <property type="entry name" value="PROTEIN-GLUTAMINE GAMMA-GLUTAMYLTRANSFERASE"/>
    <property type="match status" value="1"/>
</dbReference>
<feature type="non-terminal residue" evidence="1">
    <location>
        <position position="1"/>
    </location>
</feature>
<dbReference type="PANTHER" id="PTHR11590:SF69">
    <property type="entry name" value="RE08173P"/>
    <property type="match status" value="1"/>
</dbReference>
<dbReference type="EMBL" id="MUJZ01023770">
    <property type="protein sequence ID" value="OTF79303.1"/>
    <property type="molecule type" value="Genomic_DNA"/>
</dbReference>
<dbReference type="Gene3D" id="2.60.40.10">
    <property type="entry name" value="Immunoglobulins"/>
    <property type="match status" value="1"/>
</dbReference>
<dbReference type="AlphaFoldDB" id="A0A1Y3BHK9"/>
<dbReference type="InterPro" id="IPR038765">
    <property type="entry name" value="Papain-like_cys_pep_sf"/>
</dbReference>
<dbReference type="InterPro" id="IPR050779">
    <property type="entry name" value="Transglutaminase"/>
</dbReference>
<proteinExistence type="predicted"/>
<gene>
    <name evidence="1" type="ORF">BLA29_008608</name>
</gene>
<evidence type="ECO:0000313" key="1">
    <source>
        <dbReference type="EMBL" id="OTF79303.1"/>
    </source>
</evidence>
<dbReference type="InterPro" id="IPR036238">
    <property type="entry name" value="Transglutaminase_C_sf"/>
</dbReference>
<dbReference type="OrthoDB" id="437511at2759"/>
<dbReference type="Gene3D" id="3.90.260.10">
    <property type="entry name" value="Transglutaminase-like"/>
    <property type="match status" value="1"/>
</dbReference>
<comment type="caution">
    <text evidence="1">The sequence shown here is derived from an EMBL/GenBank/DDBJ whole genome shotgun (WGS) entry which is preliminary data.</text>
</comment>
<dbReference type="GO" id="GO:0003810">
    <property type="term" value="F:protein-glutamine gamma-glutamyltransferase activity"/>
    <property type="evidence" value="ECO:0007669"/>
    <property type="project" value="InterPro"/>
</dbReference>
<dbReference type="SUPFAM" id="SSF54001">
    <property type="entry name" value="Cysteine proteinases"/>
    <property type="match status" value="1"/>
</dbReference>
<organism evidence="1 2">
    <name type="scientific">Euroglyphus maynei</name>
    <name type="common">Mayne's house dust mite</name>
    <dbReference type="NCBI Taxonomy" id="6958"/>
    <lineage>
        <taxon>Eukaryota</taxon>
        <taxon>Metazoa</taxon>
        <taxon>Ecdysozoa</taxon>
        <taxon>Arthropoda</taxon>
        <taxon>Chelicerata</taxon>
        <taxon>Arachnida</taxon>
        <taxon>Acari</taxon>
        <taxon>Acariformes</taxon>
        <taxon>Sarcoptiformes</taxon>
        <taxon>Astigmata</taxon>
        <taxon>Psoroptidia</taxon>
        <taxon>Analgoidea</taxon>
        <taxon>Pyroglyphidae</taxon>
        <taxon>Pyroglyphinae</taxon>
        <taxon>Euroglyphus</taxon>
    </lineage>
</organism>
<keyword evidence="2" id="KW-1185">Reference proteome</keyword>
<sequence length="198" mass="22844">ATPQEPSDNLYRVGPTSVEAIKYGEVNKAYDGFFVYAEVNADEVYWLYRDDKKPLKLITQLTESIGVKIVTKSLHKNQTIDITENYKHKESSKAERESMIKALKMTKSNFSRYYLNEKFEDVRFELVPLETRLIGDSFKVQLSMTNKSYKVYTIEATIAVRSTTYNGVSMAVVRHDTVVKTLGPRKCMPFFHFCQIPI</sequence>
<dbReference type="Proteomes" id="UP000194236">
    <property type="component" value="Unassembled WGS sequence"/>
</dbReference>
<reference evidence="1 2" key="1">
    <citation type="submission" date="2017-03" db="EMBL/GenBank/DDBJ databases">
        <title>Genome Survey of Euroglyphus maynei.</title>
        <authorList>
            <person name="Arlian L.G."/>
            <person name="Morgan M.S."/>
            <person name="Rider S.D."/>
        </authorList>
    </citation>
    <scope>NUCLEOTIDE SEQUENCE [LARGE SCALE GENOMIC DNA]</scope>
    <source>
        <strain evidence="1">Arlian Lab</strain>
        <tissue evidence="1">Whole body</tissue>
    </source>
</reference>
<name>A0A1Y3BHK9_EURMA</name>
<dbReference type="InterPro" id="IPR036985">
    <property type="entry name" value="Transglutaminase-like_sf"/>
</dbReference>
<evidence type="ECO:0000313" key="2">
    <source>
        <dbReference type="Proteomes" id="UP000194236"/>
    </source>
</evidence>
<dbReference type="SUPFAM" id="SSF49309">
    <property type="entry name" value="Transglutaminase, two C-terminal domains"/>
    <property type="match status" value="1"/>
</dbReference>
<accession>A0A1Y3BHK9</accession>
<dbReference type="InterPro" id="IPR013783">
    <property type="entry name" value="Ig-like_fold"/>
</dbReference>
<protein>
    <submittedName>
        <fullName evidence="1">Uncharacterized protein</fullName>
    </submittedName>
</protein>